<evidence type="ECO:0000313" key="2">
    <source>
        <dbReference type="Proteomes" id="UP000051952"/>
    </source>
</evidence>
<proteinExistence type="predicted"/>
<organism evidence="1 2">
    <name type="scientific">Bodo saltans</name>
    <name type="common">Flagellated protozoan</name>
    <dbReference type="NCBI Taxonomy" id="75058"/>
    <lineage>
        <taxon>Eukaryota</taxon>
        <taxon>Discoba</taxon>
        <taxon>Euglenozoa</taxon>
        <taxon>Kinetoplastea</taxon>
        <taxon>Metakinetoplastina</taxon>
        <taxon>Eubodonida</taxon>
        <taxon>Bodonidae</taxon>
        <taxon>Bodo</taxon>
    </lineage>
</organism>
<dbReference type="AlphaFoldDB" id="A0A0S4JUP0"/>
<dbReference type="OMA" id="YPHELRR"/>
<gene>
    <name evidence="1" type="ORF">BSAL_39520</name>
</gene>
<keyword evidence="2" id="KW-1185">Reference proteome</keyword>
<name>A0A0S4JUP0_BODSA</name>
<evidence type="ECO:0000313" key="1">
    <source>
        <dbReference type="EMBL" id="CUG92819.1"/>
    </source>
</evidence>
<dbReference type="EMBL" id="CYKH01002089">
    <property type="protein sequence ID" value="CUG92819.1"/>
    <property type="molecule type" value="Genomic_DNA"/>
</dbReference>
<dbReference type="VEuPathDB" id="TriTrypDB:BSAL_39520"/>
<protein>
    <submittedName>
        <fullName evidence="1">Uncharacterized protein</fullName>
    </submittedName>
</protein>
<reference evidence="2" key="1">
    <citation type="submission" date="2015-09" db="EMBL/GenBank/DDBJ databases">
        <authorList>
            <consortium name="Pathogen Informatics"/>
        </authorList>
    </citation>
    <scope>NUCLEOTIDE SEQUENCE [LARGE SCALE GENOMIC DNA]</scope>
    <source>
        <strain evidence="2">Lake Konstanz</strain>
    </source>
</reference>
<sequence>MPAHQQREVLCVWEGEWPFLKAVVSDSRRKLLWGFGVVADVADGRGYVTMAKDTATRSDQAVVEGSKYVSKFVRENPWVVPASGFATFSAFVFAKSLRWGVFSASRNSAVATSIALCVAYPHELRRLALENLPI</sequence>
<dbReference type="Proteomes" id="UP000051952">
    <property type="component" value="Unassembled WGS sequence"/>
</dbReference>
<accession>A0A0S4JUP0</accession>
<dbReference type="OrthoDB" id="261844at2759"/>